<accession>A0A8H4QKU6</accession>
<keyword evidence="11" id="KW-0807">Transducer</keyword>
<evidence type="ECO:0000256" key="13">
    <source>
        <dbReference type="PIRSR" id="PIRSR601019-1"/>
    </source>
</evidence>
<dbReference type="CDD" id="cd00333">
    <property type="entry name" value="MIP"/>
    <property type="match status" value="1"/>
</dbReference>
<evidence type="ECO:0000256" key="5">
    <source>
        <dbReference type="ARBA" id="ARBA00022723"/>
    </source>
</evidence>
<keyword evidence="5 14" id="KW-0479">Metal-binding</keyword>
<feature type="transmembrane region" description="Helical" evidence="16">
    <location>
        <begin position="104"/>
        <end position="125"/>
    </location>
</feature>
<dbReference type="InterPro" id="IPR023271">
    <property type="entry name" value="Aquaporin-like"/>
</dbReference>
<dbReference type="SMART" id="SM00275">
    <property type="entry name" value="G_alpha"/>
    <property type="match status" value="1"/>
</dbReference>
<dbReference type="Gene3D" id="3.40.50.300">
    <property type="entry name" value="P-loop containing nucleotide triphosphate hydrolases"/>
    <property type="match status" value="2"/>
</dbReference>
<dbReference type="InterPro" id="IPR000425">
    <property type="entry name" value="MIP"/>
</dbReference>
<keyword evidence="7 13" id="KW-0547">Nucleotide-binding</keyword>
<dbReference type="InterPro" id="IPR022357">
    <property type="entry name" value="MIP_CS"/>
</dbReference>
<dbReference type="Pfam" id="PF00503">
    <property type="entry name" value="G-alpha"/>
    <property type="match status" value="1"/>
</dbReference>
<dbReference type="PROSITE" id="PS00221">
    <property type="entry name" value="MIP"/>
    <property type="match status" value="1"/>
</dbReference>
<evidence type="ECO:0000256" key="6">
    <source>
        <dbReference type="ARBA" id="ARBA00022737"/>
    </source>
</evidence>
<dbReference type="GO" id="GO:0031683">
    <property type="term" value="F:G-protein beta/gamma-subunit complex binding"/>
    <property type="evidence" value="ECO:0007669"/>
    <property type="project" value="InterPro"/>
</dbReference>
<dbReference type="GO" id="GO:0015250">
    <property type="term" value="F:water channel activity"/>
    <property type="evidence" value="ECO:0007669"/>
    <property type="project" value="TreeGrafter"/>
</dbReference>
<dbReference type="Pfam" id="PF00230">
    <property type="entry name" value="MIP"/>
    <property type="match status" value="1"/>
</dbReference>
<keyword evidence="3" id="KW-0813">Transport</keyword>
<evidence type="ECO:0000256" key="16">
    <source>
        <dbReference type="SAM" id="Phobius"/>
    </source>
</evidence>
<feature type="transmembrane region" description="Helical" evidence="16">
    <location>
        <begin position="66"/>
        <end position="84"/>
    </location>
</feature>
<dbReference type="SUPFAM" id="SSF81338">
    <property type="entry name" value="Aquaporin-like"/>
    <property type="match status" value="1"/>
</dbReference>
<dbReference type="InterPro" id="IPR011025">
    <property type="entry name" value="GproteinA_insert"/>
</dbReference>
<evidence type="ECO:0000256" key="12">
    <source>
        <dbReference type="ARBA" id="ARBA00034651"/>
    </source>
</evidence>
<dbReference type="PANTHER" id="PTHR43829:SF9">
    <property type="entry name" value="AQUAPORIN-9"/>
    <property type="match status" value="1"/>
</dbReference>
<evidence type="ECO:0000256" key="9">
    <source>
        <dbReference type="ARBA" id="ARBA00023134"/>
    </source>
</evidence>
<dbReference type="GO" id="GO:0005886">
    <property type="term" value="C:plasma membrane"/>
    <property type="evidence" value="ECO:0007669"/>
    <property type="project" value="TreeGrafter"/>
</dbReference>
<feature type="transmembrane region" description="Helical" evidence="16">
    <location>
        <begin position="195"/>
        <end position="219"/>
    </location>
</feature>
<reference evidence="17 18" key="1">
    <citation type="submission" date="2019-12" db="EMBL/GenBank/DDBJ databases">
        <authorList>
            <person name="Floudas D."/>
            <person name="Bentzer J."/>
            <person name="Ahren D."/>
            <person name="Johansson T."/>
            <person name="Persson P."/>
            <person name="Tunlid A."/>
        </authorList>
    </citation>
    <scope>NUCLEOTIDE SEQUENCE [LARGE SCALE GENOMIC DNA]</scope>
    <source>
        <strain evidence="17 18">CBS 102.39</strain>
    </source>
</reference>
<comment type="similarity">
    <text evidence="2">Belongs to the MIP/aquaporin (TC 1.A.8) family.</text>
</comment>
<comment type="catalytic activity">
    <reaction evidence="12">
        <text>H2O(in) = H2O(out)</text>
        <dbReference type="Rhea" id="RHEA:29667"/>
        <dbReference type="ChEBI" id="CHEBI:15377"/>
    </reaction>
</comment>
<dbReference type="PRINTS" id="PR00783">
    <property type="entry name" value="MINTRINSICP"/>
</dbReference>
<dbReference type="GO" id="GO:0007186">
    <property type="term" value="P:G protein-coupled receptor signaling pathway"/>
    <property type="evidence" value="ECO:0007669"/>
    <property type="project" value="InterPro"/>
</dbReference>
<dbReference type="InterPro" id="IPR001019">
    <property type="entry name" value="Gprotein_alpha_su"/>
</dbReference>
<proteinExistence type="inferred from homology"/>
<feature type="transmembrane region" description="Helical" evidence="16">
    <location>
        <begin position="231"/>
        <end position="253"/>
    </location>
</feature>
<keyword evidence="6" id="KW-0677">Repeat</keyword>
<evidence type="ECO:0000256" key="10">
    <source>
        <dbReference type="ARBA" id="ARBA00023136"/>
    </source>
</evidence>
<keyword evidence="4 16" id="KW-0812">Transmembrane</keyword>
<dbReference type="SUPFAM" id="SSF52540">
    <property type="entry name" value="P-loop containing nucleoside triphosphate hydrolases"/>
    <property type="match status" value="1"/>
</dbReference>
<evidence type="ECO:0000256" key="2">
    <source>
        <dbReference type="ARBA" id="ARBA00006175"/>
    </source>
</evidence>
<dbReference type="GO" id="GO:0046872">
    <property type="term" value="F:metal ion binding"/>
    <property type="evidence" value="ECO:0007669"/>
    <property type="project" value="UniProtKB-KW"/>
</dbReference>
<dbReference type="GO" id="GO:0003924">
    <property type="term" value="F:GTPase activity"/>
    <property type="evidence" value="ECO:0007669"/>
    <property type="project" value="InterPro"/>
</dbReference>
<sequence length="849" mass="94263">MTTPASTITKPLPQSDPSIRYSVHSHTNAPIVSGSNPHQQPLLRVHTPPSKLTQIRNLIREPMAEFLGLVVFVIFGAGADAQVTLSTNTGVSPVHKGEYISTNFGWAIGLAMAVWTSAGISGGHVNPSITLALATWRGFPWKKVPIYIFAQVMGGLVGAALVYSQYVRAIDIFEGGTHIRTLATAGFFSSFALDYMSAVSCFFSEFLGTAVLAFMIVAATDKKNAAPPTGLLPLVLFLCLLGLGAALGMQTAFSFNPARDFGPRLLLSMVGYGRQVYTYRNQYWLWCPILASILGAQVAVGLYDTFLYDPTNHYDIAAGEQYLDSDAALVFLALASSFASSSASPSRSSIPSPSFLPRTMGFLPGPADPFFEFMSPPIDETPAQKTARLKRELDAQRINDAIDEEIKQDRANAKKDKKVIKVLLLGQSESGKSTTLKNFRLRFAEAEWEQERNGWRSVVQLNVVRSITTIQKVIEAEINGEVPVDSDDDDSTLDHDVNEIEPLKFNDRHQLLLIRLAPLCGVEAELKRRLGAGSESFVPSAAPLSATPFDEPDASGGTSTRSRKKQEFAVRSWKDVLDPNMRQIAESSTQSLDTITETIAGCKDDMKALWEDRTVRLALRRRGIQLNDTAGFFLNDLDRVASRDYVVTDDDIMRARLRTVGIQEHKLIFKQSPWDNPRSGRQSGWEWRIFDVGGCRTTRAAWLPYFDNVNVIIFLSPVSVFDQRLEEDPTVNRLEDSIVLWTSICSSKLLARTQLILFLNKCDLLRRKLKRGVKVKQFLPSFGDRPNEVIPVVKYFREKFKDIQKQNSPEHRSVYIYPTTVTDTTATATTLETVRDGVLRENLAASQLI</sequence>
<dbReference type="GO" id="GO:0015254">
    <property type="term" value="F:glycerol channel activity"/>
    <property type="evidence" value="ECO:0007669"/>
    <property type="project" value="TreeGrafter"/>
</dbReference>
<dbReference type="Gene3D" id="1.20.1080.10">
    <property type="entry name" value="Glycerol uptake facilitator protein"/>
    <property type="match status" value="1"/>
</dbReference>
<protein>
    <submittedName>
        <fullName evidence="17">Uncharacterized protein</fullName>
    </submittedName>
</protein>
<keyword evidence="18" id="KW-1185">Reference proteome</keyword>
<dbReference type="Proteomes" id="UP000521872">
    <property type="component" value="Unassembled WGS sequence"/>
</dbReference>
<dbReference type="AlphaFoldDB" id="A0A8H4QKU6"/>
<dbReference type="NCBIfam" id="TIGR00861">
    <property type="entry name" value="MIP"/>
    <property type="match status" value="1"/>
</dbReference>
<evidence type="ECO:0000313" key="17">
    <source>
        <dbReference type="EMBL" id="KAF4612904.1"/>
    </source>
</evidence>
<keyword evidence="8 16" id="KW-1133">Transmembrane helix</keyword>
<gene>
    <name evidence="17" type="ORF">D9613_011138</name>
</gene>
<dbReference type="EMBL" id="JAACJL010000046">
    <property type="protein sequence ID" value="KAF4612904.1"/>
    <property type="molecule type" value="Genomic_DNA"/>
</dbReference>
<evidence type="ECO:0000256" key="7">
    <source>
        <dbReference type="ARBA" id="ARBA00022741"/>
    </source>
</evidence>
<evidence type="ECO:0000256" key="14">
    <source>
        <dbReference type="PIRSR" id="PIRSR601019-2"/>
    </source>
</evidence>
<name>A0A8H4QKU6_9AGAR</name>
<feature type="binding site" evidence="14">
    <location>
        <position position="659"/>
    </location>
    <ligand>
        <name>Mg(2+)</name>
        <dbReference type="ChEBI" id="CHEBI:18420"/>
    </ligand>
</feature>
<comment type="subcellular location">
    <subcellularLocation>
        <location evidence="1">Membrane</location>
        <topology evidence="1">Multi-pass membrane protein</topology>
    </subcellularLocation>
</comment>
<organism evidence="17 18">
    <name type="scientific">Agrocybe pediades</name>
    <dbReference type="NCBI Taxonomy" id="84607"/>
    <lineage>
        <taxon>Eukaryota</taxon>
        <taxon>Fungi</taxon>
        <taxon>Dikarya</taxon>
        <taxon>Basidiomycota</taxon>
        <taxon>Agaricomycotina</taxon>
        <taxon>Agaricomycetes</taxon>
        <taxon>Agaricomycetidae</taxon>
        <taxon>Agaricales</taxon>
        <taxon>Agaricineae</taxon>
        <taxon>Strophariaceae</taxon>
        <taxon>Agrocybe</taxon>
    </lineage>
</organism>
<evidence type="ECO:0000256" key="4">
    <source>
        <dbReference type="ARBA" id="ARBA00022692"/>
    </source>
</evidence>
<evidence type="ECO:0000256" key="11">
    <source>
        <dbReference type="ARBA" id="ARBA00023224"/>
    </source>
</evidence>
<keyword evidence="9 13" id="KW-0342">GTP-binding</keyword>
<dbReference type="GO" id="GO:0005525">
    <property type="term" value="F:GTP binding"/>
    <property type="evidence" value="ECO:0007669"/>
    <property type="project" value="UniProtKB-KW"/>
</dbReference>
<dbReference type="PROSITE" id="PS51882">
    <property type="entry name" value="G_ALPHA"/>
    <property type="match status" value="1"/>
</dbReference>
<evidence type="ECO:0000256" key="15">
    <source>
        <dbReference type="SAM" id="MobiDB-lite"/>
    </source>
</evidence>
<dbReference type="FunFam" id="3.40.50.300:FF:000692">
    <property type="entry name" value="Guanine nucleotide-binding protein subunit alpha"/>
    <property type="match status" value="1"/>
</dbReference>
<comment type="caution">
    <text evidence="17">The sequence shown here is derived from an EMBL/GenBank/DDBJ whole genome shotgun (WGS) entry which is preliminary data.</text>
</comment>
<evidence type="ECO:0000256" key="8">
    <source>
        <dbReference type="ARBA" id="ARBA00022989"/>
    </source>
</evidence>
<dbReference type="SUPFAM" id="SSF47895">
    <property type="entry name" value="Transducin (alpha subunit), insertion domain"/>
    <property type="match status" value="1"/>
</dbReference>
<feature type="transmembrane region" description="Helical" evidence="16">
    <location>
        <begin position="146"/>
        <end position="166"/>
    </location>
</feature>
<dbReference type="PANTHER" id="PTHR43829">
    <property type="entry name" value="AQUAPORIN OR AQUAGLYCEROPORIN RELATED"/>
    <property type="match status" value="1"/>
</dbReference>
<dbReference type="FunFam" id="1.20.1080.10:FF:000027">
    <property type="entry name" value="MIP aquaporin"/>
    <property type="match status" value="1"/>
</dbReference>
<feature type="region of interest" description="Disordered" evidence="15">
    <location>
        <begin position="541"/>
        <end position="564"/>
    </location>
</feature>
<evidence type="ECO:0000256" key="3">
    <source>
        <dbReference type="ARBA" id="ARBA00022448"/>
    </source>
</evidence>
<keyword evidence="14" id="KW-0460">Magnesium</keyword>
<feature type="binding site" evidence="13">
    <location>
        <begin position="760"/>
        <end position="763"/>
    </location>
    <ligand>
        <name>GTP</name>
        <dbReference type="ChEBI" id="CHEBI:37565"/>
    </ligand>
</feature>
<dbReference type="InterPro" id="IPR027417">
    <property type="entry name" value="P-loop_NTPase"/>
</dbReference>
<keyword evidence="10 16" id="KW-0472">Membrane</keyword>
<evidence type="ECO:0000256" key="1">
    <source>
        <dbReference type="ARBA" id="ARBA00004141"/>
    </source>
</evidence>
<evidence type="ECO:0000313" key="18">
    <source>
        <dbReference type="Proteomes" id="UP000521872"/>
    </source>
</evidence>
<dbReference type="InterPro" id="IPR050363">
    <property type="entry name" value="MIP/Aquaporin"/>
</dbReference>